<sequence length="132" mass="13579">MVFGIIFLVLGVLGFIPNPLISMDGLFQVDAVHNIIHLITGLVLVYAGKKSAGGATTALKVFGIIYLVIAILGFLMIGGGSGDLLGFIGMNGVDNWLHLILGLLLAWGGFKGGKGGMSGPSMATPPPSQPTM</sequence>
<keyword evidence="1" id="KW-0472">Membrane</keyword>
<reference evidence="2 3" key="1">
    <citation type="journal article" date="2016" name="Nat. Commun.">
        <title>Thousands of microbial genomes shed light on interconnected biogeochemical processes in an aquifer system.</title>
        <authorList>
            <person name="Anantharaman K."/>
            <person name="Brown C.T."/>
            <person name="Hug L.A."/>
            <person name="Sharon I."/>
            <person name="Castelle C.J."/>
            <person name="Probst A.J."/>
            <person name="Thomas B.C."/>
            <person name="Singh A."/>
            <person name="Wilkins M.J."/>
            <person name="Karaoz U."/>
            <person name="Brodie E.L."/>
            <person name="Williams K.H."/>
            <person name="Hubbard S.S."/>
            <person name="Banfield J.F."/>
        </authorList>
    </citation>
    <scope>NUCLEOTIDE SEQUENCE [LARGE SCALE GENOMIC DNA]</scope>
</reference>
<evidence type="ECO:0008006" key="4">
    <source>
        <dbReference type="Google" id="ProtNLM"/>
    </source>
</evidence>
<dbReference type="EMBL" id="MHWE01000023">
    <property type="protein sequence ID" value="OHB03048.1"/>
    <property type="molecule type" value="Genomic_DNA"/>
</dbReference>
<keyword evidence="1" id="KW-1133">Transmembrane helix</keyword>
<feature type="transmembrane region" description="Helical" evidence="1">
    <location>
        <begin position="30"/>
        <end position="47"/>
    </location>
</feature>
<dbReference type="Pfam" id="PF14325">
    <property type="entry name" value="DUF4383"/>
    <property type="match status" value="1"/>
</dbReference>
<keyword evidence="1" id="KW-0812">Transmembrane</keyword>
<protein>
    <recommendedName>
        <fullName evidence="4">DUF4383 domain-containing protein</fullName>
    </recommendedName>
</protein>
<evidence type="ECO:0000256" key="1">
    <source>
        <dbReference type="SAM" id="Phobius"/>
    </source>
</evidence>
<dbReference type="AlphaFoldDB" id="A0A1G2U0K8"/>
<evidence type="ECO:0000313" key="3">
    <source>
        <dbReference type="Proteomes" id="UP000176800"/>
    </source>
</evidence>
<feature type="transmembrane region" description="Helical" evidence="1">
    <location>
        <begin position="84"/>
        <end position="107"/>
    </location>
</feature>
<name>A0A1G2U0K8_9BACT</name>
<comment type="caution">
    <text evidence="2">The sequence shown here is derived from an EMBL/GenBank/DDBJ whole genome shotgun (WGS) entry which is preliminary data.</text>
</comment>
<feature type="transmembrane region" description="Helical" evidence="1">
    <location>
        <begin position="59"/>
        <end position="78"/>
    </location>
</feature>
<dbReference type="Proteomes" id="UP000176800">
    <property type="component" value="Unassembled WGS sequence"/>
</dbReference>
<accession>A0A1G2U0K8</accession>
<proteinExistence type="predicted"/>
<organism evidence="2 3">
    <name type="scientific">Candidatus Zambryskibacteria bacterium RIFCSPLOWO2_01_FULL_45_21</name>
    <dbReference type="NCBI Taxonomy" id="1802761"/>
    <lineage>
        <taxon>Bacteria</taxon>
        <taxon>Candidatus Zambryskiibacteriota</taxon>
    </lineage>
</organism>
<gene>
    <name evidence="2" type="ORF">A3B14_00070</name>
</gene>
<evidence type="ECO:0000313" key="2">
    <source>
        <dbReference type="EMBL" id="OHB03048.1"/>
    </source>
</evidence>